<dbReference type="AlphaFoldDB" id="A0A3R9YAL8"/>
<evidence type="ECO:0000256" key="3">
    <source>
        <dbReference type="SAM" id="SignalP"/>
    </source>
</evidence>
<comment type="caution">
    <text evidence="4">The sequence shown here is derived from an EMBL/GenBank/DDBJ whole genome shotgun (WGS) entry which is preliminary data.</text>
</comment>
<dbReference type="InterPro" id="IPR019088">
    <property type="entry name" value="CHP02186-rel_TM"/>
</dbReference>
<evidence type="ECO:0000313" key="5">
    <source>
        <dbReference type="Proteomes" id="UP000278398"/>
    </source>
</evidence>
<feature type="chain" id="PRO_5018623615" evidence="3">
    <location>
        <begin position="23"/>
        <end position="284"/>
    </location>
</feature>
<evidence type="ECO:0000313" key="4">
    <source>
        <dbReference type="EMBL" id="RST86912.1"/>
    </source>
</evidence>
<dbReference type="NCBIfam" id="TIGR02186">
    <property type="entry name" value="alph_Pro_TM"/>
    <property type="match status" value="1"/>
</dbReference>
<dbReference type="EMBL" id="RWKW01000030">
    <property type="protein sequence ID" value="RST86912.1"/>
    <property type="molecule type" value="Genomic_DNA"/>
</dbReference>
<keyword evidence="2" id="KW-0812">Transmembrane</keyword>
<dbReference type="Pfam" id="PF09608">
    <property type="entry name" value="Alph_Pro_TM"/>
    <property type="match status" value="1"/>
</dbReference>
<name>A0A3R9YAL8_9HYPH</name>
<feature type="region of interest" description="Disordered" evidence="1">
    <location>
        <begin position="25"/>
        <end position="46"/>
    </location>
</feature>
<sequence>MAMRRTALAATLFLFGSLAAAAQGPVPGPAAPTAPTPGTPAPQQTPATITESIQIGLSTDRISITSDFSGADLTIFGALDNADPLVYRQGRYDVIVVLEGPMRPAVVRKKKRILGVWLNADSETFASAPASYSVATTRALQDITDQNNFRQLALGTENIYIAPMDRTGDRAKIAEFEAALRSLKRTSGLYSENIGGVHFLTQSLFRASLRLAPNVPVGTHKARAFLFKNGIFMKENSAQLAIQKAGFEQTLFRFANNHGFAYGVLSVLLAIVTGWLGRVIFRRD</sequence>
<feature type="transmembrane region" description="Helical" evidence="2">
    <location>
        <begin position="260"/>
        <end position="281"/>
    </location>
</feature>
<accession>A0A3R9YAL8</accession>
<dbReference type="Proteomes" id="UP000278398">
    <property type="component" value="Unassembled WGS sequence"/>
</dbReference>
<keyword evidence="3" id="KW-0732">Signal</keyword>
<dbReference type="RefSeq" id="WP_126699172.1">
    <property type="nucleotide sequence ID" value="NZ_RWKW01000030.1"/>
</dbReference>
<protein>
    <submittedName>
        <fullName evidence="4">TIGR02186 family protein</fullName>
    </submittedName>
</protein>
<organism evidence="4 5">
    <name type="scientific">Aquibium carbonis</name>
    <dbReference type="NCBI Taxonomy" id="2495581"/>
    <lineage>
        <taxon>Bacteria</taxon>
        <taxon>Pseudomonadati</taxon>
        <taxon>Pseudomonadota</taxon>
        <taxon>Alphaproteobacteria</taxon>
        <taxon>Hyphomicrobiales</taxon>
        <taxon>Phyllobacteriaceae</taxon>
        <taxon>Aquibium</taxon>
    </lineage>
</organism>
<proteinExistence type="predicted"/>
<dbReference type="OrthoDB" id="9815212at2"/>
<feature type="signal peptide" evidence="3">
    <location>
        <begin position="1"/>
        <end position="22"/>
    </location>
</feature>
<reference evidence="4 5" key="1">
    <citation type="submission" date="2018-12" db="EMBL/GenBank/DDBJ databases">
        <title>Mesorhizobium carbonis sp. nov., isolated from coal mine water.</title>
        <authorList>
            <person name="Xin W."/>
            <person name="Xu Z."/>
            <person name="Xiang F."/>
            <person name="Zhang J."/>
            <person name="Xi L."/>
            <person name="Liu J."/>
        </authorList>
    </citation>
    <scope>NUCLEOTIDE SEQUENCE [LARGE SCALE GENOMIC DNA]</scope>
    <source>
        <strain evidence="4 5">B2.3</strain>
    </source>
</reference>
<evidence type="ECO:0000256" key="2">
    <source>
        <dbReference type="SAM" id="Phobius"/>
    </source>
</evidence>
<keyword evidence="5" id="KW-1185">Reference proteome</keyword>
<keyword evidence="2" id="KW-1133">Transmembrane helix</keyword>
<feature type="compositionally biased region" description="Pro residues" evidence="1">
    <location>
        <begin position="26"/>
        <end position="40"/>
    </location>
</feature>
<evidence type="ECO:0000256" key="1">
    <source>
        <dbReference type="SAM" id="MobiDB-lite"/>
    </source>
</evidence>
<gene>
    <name evidence="4" type="ORF">EJC49_08330</name>
</gene>
<keyword evidence="2" id="KW-0472">Membrane</keyword>